<dbReference type="PROSITE" id="PS50977">
    <property type="entry name" value="HTH_TETR_2"/>
    <property type="match status" value="1"/>
</dbReference>
<feature type="DNA-binding region" description="H-T-H motif" evidence="4">
    <location>
        <begin position="137"/>
        <end position="156"/>
    </location>
</feature>
<dbReference type="SUPFAM" id="SSF46689">
    <property type="entry name" value="Homeodomain-like"/>
    <property type="match status" value="1"/>
</dbReference>
<dbReference type="Gene3D" id="1.10.10.60">
    <property type="entry name" value="Homeodomain-like"/>
    <property type="match status" value="1"/>
</dbReference>
<dbReference type="GO" id="GO:0003700">
    <property type="term" value="F:DNA-binding transcription factor activity"/>
    <property type="evidence" value="ECO:0007669"/>
    <property type="project" value="TreeGrafter"/>
</dbReference>
<dbReference type="InterPro" id="IPR001647">
    <property type="entry name" value="HTH_TetR"/>
</dbReference>
<keyword evidence="7" id="KW-1185">Reference proteome</keyword>
<dbReference type="OrthoDB" id="8688418at2"/>
<dbReference type="InterPro" id="IPR041347">
    <property type="entry name" value="MftR_C"/>
</dbReference>
<dbReference type="InterPro" id="IPR009057">
    <property type="entry name" value="Homeodomain-like_sf"/>
</dbReference>
<dbReference type="AlphaFoldDB" id="A0A563DXR0"/>
<organism evidence="6 7">
    <name type="scientific">Leekyejoonella antrihumi</name>
    <dbReference type="NCBI Taxonomy" id="1660198"/>
    <lineage>
        <taxon>Bacteria</taxon>
        <taxon>Bacillati</taxon>
        <taxon>Actinomycetota</taxon>
        <taxon>Actinomycetes</taxon>
        <taxon>Micrococcales</taxon>
        <taxon>Dermacoccaceae</taxon>
        <taxon>Leekyejoonella</taxon>
    </lineage>
</organism>
<name>A0A563DXR0_9MICO</name>
<dbReference type="InterPro" id="IPR023772">
    <property type="entry name" value="DNA-bd_HTH_TetR-type_CS"/>
</dbReference>
<dbReference type="GO" id="GO:0000976">
    <property type="term" value="F:transcription cis-regulatory region binding"/>
    <property type="evidence" value="ECO:0007669"/>
    <property type="project" value="TreeGrafter"/>
</dbReference>
<keyword evidence="3" id="KW-0804">Transcription</keyword>
<accession>A0A563DXR0</accession>
<sequence length="301" mass="33082">MRCTSCRCPGDHSDCWPVALWRQQCWSRQSRWSFCRAAPASPSCAPPPDQLTPSRRGWAWWEKVVTRRQVREDGYTVCTYAYSAILQLVHIRSTLIAVTETAEPTEGLRERKKRATRDALRTVALEATLERGLRAVTVEEIAAAANVSVRTFFNYFSTKEEAVVGFDPEQPARIRDAVIARPAGEEPVAALRAVLLEHAGQISVDSSDWGDRLQAIKDNPELLAAHLTAWSSMETALAEAIATRTGLDADRDLYPTLVASAVAMANRVAIRRWKSGPAADLPALVTEAVDLLASGLHPPAP</sequence>
<evidence type="ECO:0000256" key="2">
    <source>
        <dbReference type="ARBA" id="ARBA00023125"/>
    </source>
</evidence>
<protein>
    <submittedName>
        <fullName evidence="6">TetR family transcriptional regulator</fullName>
    </submittedName>
</protein>
<dbReference type="EMBL" id="VCQV01000023">
    <property type="protein sequence ID" value="TWP35006.1"/>
    <property type="molecule type" value="Genomic_DNA"/>
</dbReference>
<evidence type="ECO:0000256" key="1">
    <source>
        <dbReference type="ARBA" id="ARBA00023015"/>
    </source>
</evidence>
<dbReference type="PANTHER" id="PTHR30055">
    <property type="entry name" value="HTH-TYPE TRANSCRIPTIONAL REGULATOR RUTR"/>
    <property type="match status" value="1"/>
</dbReference>
<feature type="domain" description="HTH tetR-type" evidence="5">
    <location>
        <begin position="114"/>
        <end position="174"/>
    </location>
</feature>
<keyword evidence="2 4" id="KW-0238">DNA-binding</keyword>
<dbReference type="Pfam" id="PF00440">
    <property type="entry name" value="TetR_N"/>
    <property type="match status" value="1"/>
</dbReference>
<comment type="caution">
    <text evidence="6">The sequence shown here is derived from an EMBL/GenBank/DDBJ whole genome shotgun (WGS) entry which is preliminary data.</text>
</comment>
<reference evidence="6 7" key="2">
    <citation type="submission" date="2019-08" db="EMBL/GenBank/DDBJ databases">
        <title>Jejuicoccus antrihumi gen. nov., sp. nov., a new member of the family Dermacoccaceae isolated from a cave.</title>
        <authorList>
            <person name="Schumann P."/>
            <person name="Kim I.S."/>
        </authorList>
    </citation>
    <scope>NUCLEOTIDE SEQUENCE [LARGE SCALE GENOMIC DNA]</scope>
    <source>
        <strain evidence="6 7">C5-26</strain>
    </source>
</reference>
<reference evidence="6 7" key="1">
    <citation type="submission" date="2019-05" db="EMBL/GenBank/DDBJ databases">
        <authorList>
            <person name="Lee S.D."/>
        </authorList>
    </citation>
    <scope>NUCLEOTIDE SEQUENCE [LARGE SCALE GENOMIC DNA]</scope>
    <source>
        <strain evidence="6 7">C5-26</strain>
    </source>
</reference>
<dbReference type="PANTHER" id="PTHR30055:SF238">
    <property type="entry name" value="MYCOFACTOCIN BIOSYNTHESIS TRANSCRIPTIONAL REGULATOR MFTR-RELATED"/>
    <property type="match status" value="1"/>
</dbReference>
<gene>
    <name evidence="6" type="ORF">FGL98_15510</name>
</gene>
<keyword evidence="1" id="KW-0805">Transcription regulation</keyword>
<evidence type="ECO:0000259" key="5">
    <source>
        <dbReference type="PROSITE" id="PS50977"/>
    </source>
</evidence>
<evidence type="ECO:0000256" key="4">
    <source>
        <dbReference type="PROSITE-ProRule" id="PRU00335"/>
    </source>
</evidence>
<evidence type="ECO:0000256" key="3">
    <source>
        <dbReference type="ARBA" id="ARBA00023163"/>
    </source>
</evidence>
<proteinExistence type="predicted"/>
<dbReference type="Proteomes" id="UP000320244">
    <property type="component" value="Unassembled WGS sequence"/>
</dbReference>
<dbReference type="Gene3D" id="1.10.357.10">
    <property type="entry name" value="Tetracycline Repressor, domain 2"/>
    <property type="match status" value="1"/>
</dbReference>
<dbReference type="PROSITE" id="PS01081">
    <property type="entry name" value="HTH_TETR_1"/>
    <property type="match status" value="1"/>
</dbReference>
<evidence type="ECO:0000313" key="6">
    <source>
        <dbReference type="EMBL" id="TWP35006.1"/>
    </source>
</evidence>
<dbReference type="Pfam" id="PF17754">
    <property type="entry name" value="TetR_C_14"/>
    <property type="match status" value="1"/>
</dbReference>
<dbReference type="InterPro" id="IPR050109">
    <property type="entry name" value="HTH-type_TetR-like_transc_reg"/>
</dbReference>
<evidence type="ECO:0000313" key="7">
    <source>
        <dbReference type="Proteomes" id="UP000320244"/>
    </source>
</evidence>